<dbReference type="EMBL" id="CP003642">
    <property type="protein sequence ID" value="AFZ22548.1"/>
    <property type="molecule type" value="Genomic_DNA"/>
</dbReference>
<dbReference type="Proteomes" id="UP000010475">
    <property type="component" value="Chromosome"/>
</dbReference>
<accession>K9WQT6</accession>
<evidence type="ECO:0000313" key="1">
    <source>
        <dbReference type="EMBL" id="AFZ22548.1"/>
    </source>
</evidence>
<organism evidence="1 2">
    <name type="scientific">Cylindrospermum stagnale PCC 7417</name>
    <dbReference type="NCBI Taxonomy" id="56107"/>
    <lineage>
        <taxon>Bacteria</taxon>
        <taxon>Bacillati</taxon>
        <taxon>Cyanobacteriota</taxon>
        <taxon>Cyanophyceae</taxon>
        <taxon>Nostocales</taxon>
        <taxon>Nostocaceae</taxon>
        <taxon>Cylindrospermum</taxon>
    </lineage>
</organism>
<gene>
    <name evidence="1" type="ORF">Cylst_0171</name>
</gene>
<protein>
    <submittedName>
        <fullName evidence="1">Uncharacterized protein</fullName>
    </submittedName>
</protein>
<proteinExistence type="predicted"/>
<dbReference type="HOGENOM" id="CLU_2368173_0_0_3"/>
<name>K9WQT6_9NOST</name>
<evidence type="ECO:0000313" key="2">
    <source>
        <dbReference type="Proteomes" id="UP000010475"/>
    </source>
</evidence>
<keyword evidence="2" id="KW-1185">Reference proteome</keyword>
<dbReference type="AlphaFoldDB" id="K9WQT6"/>
<reference evidence="1 2" key="1">
    <citation type="submission" date="2012-06" db="EMBL/GenBank/DDBJ databases">
        <title>Finished chromosome of genome of Cylindrospermum stagnale PCC 7417.</title>
        <authorList>
            <consortium name="US DOE Joint Genome Institute"/>
            <person name="Gugger M."/>
            <person name="Coursin T."/>
            <person name="Rippka R."/>
            <person name="Tandeau De Marsac N."/>
            <person name="Huntemann M."/>
            <person name="Wei C.-L."/>
            <person name="Han J."/>
            <person name="Detter J.C."/>
            <person name="Han C."/>
            <person name="Tapia R."/>
            <person name="Chen A."/>
            <person name="Kyrpides N."/>
            <person name="Mavromatis K."/>
            <person name="Markowitz V."/>
            <person name="Szeto E."/>
            <person name="Ivanova N."/>
            <person name="Pagani I."/>
            <person name="Pati A."/>
            <person name="Goodwin L."/>
            <person name="Nordberg H.P."/>
            <person name="Cantor M.N."/>
            <person name="Hua S.X."/>
            <person name="Woyke T."/>
            <person name="Kerfeld C.A."/>
        </authorList>
    </citation>
    <scope>NUCLEOTIDE SEQUENCE [LARGE SCALE GENOMIC DNA]</scope>
    <source>
        <strain evidence="1 2">PCC 7417</strain>
    </source>
</reference>
<dbReference type="KEGG" id="csg:Cylst_0171"/>
<sequence>MFGSVQIEVCEAIDVVIQTHQIMTKQPSEPVQLCLSVDKRISFILKDIKQSRQPLAIEAVKKIEEAQHLLETLQQAEVIKSVTARVAIDELLAKF</sequence>